<comment type="subcellular location">
    <subcellularLocation>
        <location evidence="1">Membrane</location>
        <topology evidence="1">Multi-pass membrane protein</topology>
    </subcellularLocation>
</comment>
<feature type="transmembrane region" description="Helical" evidence="6">
    <location>
        <begin position="1058"/>
        <end position="1076"/>
    </location>
</feature>
<dbReference type="InterPro" id="IPR022535">
    <property type="entry name" value="Golgi_pH-regulator_cons_dom"/>
</dbReference>
<feature type="region of interest" description="Disordered" evidence="5">
    <location>
        <begin position="127"/>
        <end position="294"/>
    </location>
</feature>
<dbReference type="OrthoDB" id="264392at2759"/>
<dbReference type="Pfam" id="PF12430">
    <property type="entry name" value="ABA_GPCR"/>
    <property type="match status" value="1"/>
</dbReference>
<feature type="transmembrane region" description="Helical" evidence="6">
    <location>
        <begin position="1096"/>
        <end position="1117"/>
    </location>
</feature>
<dbReference type="Pfam" id="PF12537">
    <property type="entry name" value="GPHR_N"/>
    <property type="match status" value="1"/>
</dbReference>
<sequence length="1222" mass="147378">MINSNIIFLFFYHVSLCILGCLFYENFLFKDFDNSFSLVKIIFCCSFVLCLSLLSMILFEITGFIATRLQLFIWYIDISLMILFIYIIIPISLIYTYVTYEDEKASNSLFKFQYFYTTLIKMNNKKKKKKFHSPDEENKKEREREKYQDKGQEKYQDKEQDKEQEKNQDEGQEKNQDKGQEKNHHKEQEKNHHKEQEKNQDKEQEKNQDKEQEKNQDKEQEKNQDEGQEKNQDKGQEKNHHKEQEKNHHKEQEKNQDKEQEKNQDKEQEKNQDKEQEKNHHKEQEKNHDKEQEKTHFMKRLLYVSEDLIEEMKNYNYKIKYKNKQKLYKFIFGCIFLLPIIWFTFYKISMLTLKNNKDIYDKSDIYNIGSILLDKFNEINKEFEEEYNINNDKNNYFFFFNFMKNLLTYMSVTGMTIVSALSAFTSLYSPYSNISNFFFFVNIKKVKVIEKKIKFIKQQLSSKKKILLLYEYHPHLLKPFYENQKREYNNIHNNMSSYKYINDSNNYNDYRNDIELQNINECKNIYHNDDNTTNCMTSSLRSATSRGNNNIENNNIENNNIENNNIENNNNNYVNLNKILNHTNNLNTGYFQNNKISINNSGNSYEQYYNNYKNVNSFNIKNMILCNNEKDGIHRTYKNHQVIKNEDYENKDNNNIKRENKKEEIFFTSFKSYKKCNLYLGNYKSIYKDIYETFIKRENSFISLFNIKELSQRKSNNNLLYITEKINCENYSMDDIIIVNGIKNKYKKQNNKRIKLYKNNDLEEKDTSCIDEYNQDDCLINIFSNNDIKNYSYIRNSKQNSFNQQCVLSSFNQNINSNNSLYKRNIKSSNDLLDDTHMEYQKKFHFFKTKEQNISLENKVTDDYRREYKYENGKYKTFFLFNYPIFSFKRLFKGSKNNMAGKEYHLSDSIHMNREANNTINQNNKNNCDHNNNINCNNIHSFNYKSEGFIRKSVISSFFYGFRKPYKTLQSVKEFFTGRKDNVNKKSKQVLIQDIKSLEYMIKKLYFLLDDVIKEQIRINQSTTFCGILLYILGIIMSILCVYKIIKTCYIIYMIEIHYKFISTYSSGHVLMLFYSKNMNISIINELKNVLHIVHININLDNYVISITSILLLCFIFTNLKTFMEKIIKLRYSTKSSLYSNLAILLMCEIMDLYFSAYCIQLFDYLPIKEKIKMLYIFFNNNLLNLFKLKYHFDFVYVISLFISLILLKFHHKNKSDQFKEI</sequence>
<keyword evidence="4 6" id="KW-0472">Membrane</keyword>
<evidence type="ECO:0000256" key="4">
    <source>
        <dbReference type="ARBA" id="ARBA00023136"/>
    </source>
</evidence>
<dbReference type="AlphaFoldDB" id="A0A2P9DP21"/>
<dbReference type="Proteomes" id="UP000240500">
    <property type="component" value="Chromosome 14"/>
</dbReference>
<evidence type="ECO:0000256" key="2">
    <source>
        <dbReference type="ARBA" id="ARBA00022692"/>
    </source>
</evidence>
<evidence type="ECO:0000313" key="10">
    <source>
        <dbReference type="Proteomes" id="UP000240500"/>
    </source>
</evidence>
<evidence type="ECO:0000256" key="3">
    <source>
        <dbReference type="ARBA" id="ARBA00022989"/>
    </source>
</evidence>
<feature type="transmembrane region" description="Helical" evidence="6">
    <location>
        <begin position="1028"/>
        <end position="1046"/>
    </location>
</feature>
<dbReference type="PANTHER" id="PTHR15948:SF0">
    <property type="entry name" value="GOLGI PH REGULATOR A-RELATED"/>
    <property type="match status" value="1"/>
</dbReference>
<keyword evidence="3 6" id="KW-1133">Transmembrane helix</keyword>
<keyword evidence="2 6" id="KW-0812">Transmembrane</keyword>
<proteinExistence type="predicted"/>
<dbReference type="InterPro" id="IPR015672">
    <property type="entry name" value="GPHR/GTG"/>
</dbReference>
<evidence type="ECO:0000256" key="1">
    <source>
        <dbReference type="ARBA" id="ARBA00004141"/>
    </source>
</evidence>
<dbReference type="GO" id="GO:0016020">
    <property type="term" value="C:membrane"/>
    <property type="evidence" value="ECO:0007669"/>
    <property type="project" value="UniProtKB-SubCell"/>
</dbReference>
<evidence type="ECO:0000256" key="5">
    <source>
        <dbReference type="SAM" id="MobiDB-lite"/>
    </source>
</evidence>
<dbReference type="VEuPathDB" id="PlasmoDB:PRCDC_1419800"/>
<feature type="transmembrane region" description="Helical" evidence="6">
    <location>
        <begin position="41"/>
        <end position="66"/>
    </location>
</feature>
<evidence type="ECO:0000256" key="6">
    <source>
        <dbReference type="SAM" id="Phobius"/>
    </source>
</evidence>
<feature type="transmembrane region" description="Helical" evidence="6">
    <location>
        <begin position="72"/>
        <end position="98"/>
    </location>
</feature>
<accession>A0A2P9DP21</accession>
<feature type="transmembrane region" description="Helical" evidence="6">
    <location>
        <begin position="1191"/>
        <end position="1210"/>
    </location>
</feature>
<dbReference type="EMBL" id="LT969577">
    <property type="protein sequence ID" value="SOV82772.1"/>
    <property type="molecule type" value="Genomic_DNA"/>
</dbReference>
<evidence type="ECO:0000259" key="7">
    <source>
        <dbReference type="Pfam" id="PF12430"/>
    </source>
</evidence>
<evidence type="ECO:0008006" key="11">
    <source>
        <dbReference type="Google" id="ProtNLM"/>
    </source>
</evidence>
<dbReference type="InterPro" id="IPR025969">
    <property type="entry name" value="ABA_GPCR_dom"/>
</dbReference>
<gene>
    <name evidence="9" type="ORF">PRG01_1420200</name>
</gene>
<organism evidence="9 10">
    <name type="scientific">Plasmodium reichenowi</name>
    <dbReference type="NCBI Taxonomy" id="5854"/>
    <lineage>
        <taxon>Eukaryota</taxon>
        <taxon>Sar</taxon>
        <taxon>Alveolata</taxon>
        <taxon>Apicomplexa</taxon>
        <taxon>Aconoidasida</taxon>
        <taxon>Haemosporida</taxon>
        <taxon>Plasmodiidae</taxon>
        <taxon>Plasmodium</taxon>
        <taxon>Plasmodium (Laverania)</taxon>
    </lineage>
</organism>
<name>A0A2P9DP21_PLARE</name>
<feature type="transmembrane region" description="Helical" evidence="6">
    <location>
        <begin position="1138"/>
        <end position="1163"/>
    </location>
</feature>
<feature type="compositionally biased region" description="Basic and acidic residues" evidence="5">
    <location>
        <begin position="132"/>
        <end position="294"/>
    </location>
</feature>
<feature type="transmembrane region" description="Helical" evidence="6">
    <location>
        <begin position="6"/>
        <end position="29"/>
    </location>
</feature>
<evidence type="ECO:0000313" key="9">
    <source>
        <dbReference type="EMBL" id="SOV82772.1"/>
    </source>
</evidence>
<reference evidence="9 10" key="1">
    <citation type="submission" date="2016-09" db="EMBL/GenBank/DDBJ databases">
        <authorList>
            <consortium name="Pathogen Informatics"/>
        </authorList>
    </citation>
    <scope>NUCLEOTIDE SEQUENCE [LARGE SCALE GENOMIC DNA]</scope>
</reference>
<evidence type="ECO:0000259" key="8">
    <source>
        <dbReference type="Pfam" id="PF12537"/>
    </source>
</evidence>
<dbReference type="PANTHER" id="PTHR15948">
    <property type="entry name" value="G-PROTEIN COUPLED RECEPTOR 89-RELATED"/>
    <property type="match status" value="1"/>
</dbReference>
<feature type="domain" description="Golgi pH regulator conserved" evidence="8">
    <location>
        <begin position="400"/>
        <end position="465"/>
    </location>
</feature>
<feature type="domain" description="Abscisic acid G-protein coupled receptor-like" evidence="7">
    <location>
        <begin position="1021"/>
        <end position="1213"/>
    </location>
</feature>
<feature type="transmembrane region" description="Helical" evidence="6">
    <location>
        <begin position="327"/>
        <end position="346"/>
    </location>
</feature>
<dbReference type="VEuPathDB" id="PlasmoDB:PRG01_1420200"/>
<protein>
    <recommendedName>
        <fullName evidence="11">Abscisic acid G-protein coupled receptor-like domain-containing protein</fullName>
    </recommendedName>
</protein>